<evidence type="ECO:0000256" key="2">
    <source>
        <dbReference type="ARBA" id="ARBA00022771"/>
    </source>
</evidence>
<sequence length="319" mass="36691">MDMLNVMSAGAHEYMKKIDPHHWSRAYFQTRFKCDILLNNLCECFNSHILEARIKGIVTMNEMIRTKLMVRIQKRRDAMKKCTTVHCPRILKKLEKNKQLSWLYNSIWSGGDQYQVVGPDGQFVINKNEGTCTCRKWQLTGIPCSHAISVIYHNKDKPENFLDDCYKISTFLETYRHTLNPTQDRDSWPKSQQGPMIPPEPITRRKGRKTLLRRREIGEDERGFTNGRVKKTGVTMKCSICGAPGHNKRHHQRPQGEPSSEAGQHNPMDDIDPHILEEHFCLWLMLCMDPTRSAATTRDTNPSVDPSSAGLVVVLTSLE</sequence>
<gene>
    <name evidence="8" type="primary">LOC120256183</name>
</gene>
<evidence type="ECO:0000313" key="7">
    <source>
        <dbReference type="Proteomes" id="UP001515500"/>
    </source>
</evidence>
<dbReference type="PANTHER" id="PTHR31973">
    <property type="entry name" value="POLYPROTEIN, PUTATIVE-RELATED"/>
    <property type="match status" value="1"/>
</dbReference>
<dbReference type="GO" id="GO:0008270">
    <property type="term" value="F:zinc ion binding"/>
    <property type="evidence" value="ECO:0007669"/>
    <property type="project" value="UniProtKB-KW"/>
</dbReference>
<dbReference type="GeneID" id="120256183"/>
<dbReference type="AlphaFoldDB" id="A0AB40AZE6"/>
<accession>A0AB40AZE6</accession>
<evidence type="ECO:0000256" key="1">
    <source>
        <dbReference type="ARBA" id="ARBA00022723"/>
    </source>
</evidence>
<protein>
    <submittedName>
        <fullName evidence="8">Uncharacterized protein LOC120256183</fullName>
    </submittedName>
</protein>
<proteinExistence type="predicted"/>
<dbReference type="SMART" id="SM00575">
    <property type="entry name" value="ZnF_PMZ"/>
    <property type="match status" value="1"/>
</dbReference>
<dbReference type="InterPro" id="IPR006564">
    <property type="entry name" value="Znf_PMZ"/>
</dbReference>
<name>A0AB40AZE6_DIOCR</name>
<evidence type="ECO:0000256" key="3">
    <source>
        <dbReference type="ARBA" id="ARBA00022833"/>
    </source>
</evidence>
<dbReference type="Proteomes" id="UP001515500">
    <property type="component" value="Unplaced"/>
</dbReference>
<reference evidence="8" key="1">
    <citation type="submission" date="2025-08" db="UniProtKB">
        <authorList>
            <consortium name="RefSeq"/>
        </authorList>
    </citation>
    <scope>IDENTIFICATION</scope>
</reference>
<evidence type="ECO:0000256" key="5">
    <source>
        <dbReference type="SAM" id="MobiDB-lite"/>
    </source>
</evidence>
<feature type="domain" description="SWIM-type" evidence="6">
    <location>
        <begin position="123"/>
        <end position="155"/>
    </location>
</feature>
<keyword evidence="7" id="KW-1185">Reference proteome</keyword>
<dbReference type="Pfam" id="PF04434">
    <property type="entry name" value="SWIM"/>
    <property type="match status" value="1"/>
</dbReference>
<dbReference type="RefSeq" id="XP_039119864.1">
    <property type="nucleotide sequence ID" value="XM_039263930.1"/>
</dbReference>
<keyword evidence="1" id="KW-0479">Metal-binding</keyword>
<dbReference type="PROSITE" id="PS50966">
    <property type="entry name" value="ZF_SWIM"/>
    <property type="match status" value="1"/>
</dbReference>
<keyword evidence="3" id="KW-0862">Zinc</keyword>
<organism evidence="7 8">
    <name type="scientific">Dioscorea cayennensis subsp. rotundata</name>
    <name type="common">White Guinea yam</name>
    <name type="synonym">Dioscorea rotundata</name>
    <dbReference type="NCBI Taxonomy" id="55577"/>
    <lineage>
        <taxon>Eukaryota</taxon>
        <taxon>Viridiplantae</taxon>
        <taxon>Streptophyta</taxon>
        <taxon>Embryophyta</taxon>
        <taxon>Tracheophyta</taxon>
        <taxon>Spermatophyta</taxon>
        <taxon>Magnoliopsida</taxon>
        <taxon>Liliopsida</taxon>
        <taxon>Dioscoreales</taxon>
        <taxon>Dioscoreaceae</taxon>
        <taxon>Dioscorea</taxon>
    </lineage>
</organism>
<keyword evidence="2 4" id="KW-0863">Zinc-finger</keyword>
<evidence type="ECO:0000259" key="6">
    <source>
        <dbReference type="PROSITE" id="PS50966"/>
    </source>
</evidence>
<evidence type="ECO:0000256" key="4">
    <source>
        <dbReference type="PROSITE-ProRule" id="PRU00325"/>
    </source>
</evidence>
<feature type="region of interest" description="Disordered" evidence="5">
    <location>
        <begin position="182"/>
        <end position="203"/>
    </location>
</feature>
<dbReference type="InterPro" id="IPR007527">
    <property type="entry name" value="Znf_SWIM"/>
</dbReference>
<dbReference type="PANTHER" id="PTHR31973:SF187">
    <property type="entry name" value="MUTATOR TRANSPOSASE MUDRA PROTEIN"/>
    <property type="match status" value="1"/>
</dbReference>
<feature type="region of interest" description="Disordered" evidence="5">
    <location>
        <begin position="241"/>
        <end position="271"/>
    </location>
</feature>
<evidence type="ECO:0000313" key="8">
    <source>
        <dbReference type="RefSeq" id="XP_039119864.1"/>
    </source>
</evidence>